<reference evidence="7" key="1">
    <citation type="submission" date="2022-11" db="UniProtKB">
        <authorList>
            <consortium name="WormBaseParasite"/>
        </authorList>
    </citation>
    <scope>IDENTIFICATION</scope>
</reference>
<dbReference type="PANTHER" id="PTHR48043:SF46">
    <property type="entry name" value="UDP-GLUCURONOSYLTRANSFERASE UGT-60-RELATED"/>
    <property type="match status" value="1"/>
</dbReference>
<evidence type="ECO:0000256" key="5">
    <source>
        <dbReference type="ARBA" id="ARBA00047475"/>
    </source>
</evidence>
<evidence type="ECO:0000256" key="1">
    <source>
        <dbReference type="ARBA" id="ARBA00009995"/>
    </source>
</evidence>
<dbReference type="InterPro" id="IPR050271">
    <property type="entry name" value="UDP-glycosyltransferase"/>
</dbReference>
<dbReference type="PANTHER" id="PTHR48043">
    <property type="entry name" value="EG:EG0003.4 PROTEIN-RELATED"/>
    <property type="match status" value="1"/>
</dbReference>
<dbReference type="Proteomes" id="UP000887566">
    <property type="component" value="Unplaced"/>
</dbReference>
<dbReference type="GO" id="GO:0015020">
    <property type="term" value="F:glucuronosyltransferase activity"/>
    <property type="evidence" value="ECO:0007669"/>
    <property type="project" value="UniProtKB-EC"/>
</dbReference>
<dbReference type="InterPro" id="IPR002213">
    <property type="entry name" value="UDP_glucos_trans"/>
</dbReference>
<evidence type="ECO:0000256" key="2">
    <source>
        <dbReference type="ARBA" id="ARBA00012544"/>
    </source>
</evidence>
<dbReference type="CDD" id="cd03784">
    <property type="entry name" value="GT1_Gtf-like"/>
    <property type="match status" value="1"/>
</dbReference>
<keyword evidence="3" id="KW-0328">Glycosyltransferase</keyword>
<dbReference type="WBParaSite" id="PSAMB.scaffold17926size1031.g37486.t1">
    <property type="protein sequence ID" value="PSAMB.scaffold17926size1031.g37486.t1"/>
    <property type="gene ID" value="PSAMB.scaffold17926size1031.g37486"/>
</dbReference>
<sequence>LMKKGPVVLVSFGTIAQPSAFPKDWIHGLVEGLGRLSNFTVIWRFDIDLPEAAQYPNIHLVPWLPQRDLLKHPNTKLFVTHAGYNSLLESTKEGVPMLLIPLFVDQFCNAIRAVRLGLGIKVFKNEISSDSIHDAASQVLNDPRFGERAKAVDAMLSDKLISAEKALSYRMELLSKHSTKHLPRLYVARNMN</sequence>
<comment type="catalytic activity">
    <reaction evidence="5">
        <text>glucuronate acceptor + UDP-alpha-D-glucuronate = acceptor beta-D-glucuronoside + UDP + H(+)</text>
        <dbReference type="Rhea" id="RHEA:21032"/>
        <dbReference type="ChEBI" id="CHEBI:15378"/>
        <dbReference type="ChEBI" id="CHEBI:58052"/>
        <dbReference type="ChEBI" id="CHEBI:58223"/>
        <dbReference type="ChEBI" id="CHEBI:132367"/>
        <dbReference type="ChEBI" id="CHEBI:132368"/>
        <dbReference type="EC" id="2.4.1.17"/>
    </reaction>
</comment>
<evidence type="ECO:0000313" key="7">
    <source>
        <dbReference type="WBParaSite" id="PSAMB.scaffold17926size1031.g37486.t1"/>
    </source>
</evidence>
<dbReference type="SUPFAM" id="SSF53756">
    <property type="entry name" value="UDP-Glycosyltransferase/glycogen phosphorylase"/>
    <property type="match status" value="1"/>
</dbReference>
<dbReference type="AlphaFoldDB" id="A0A914VET1"/>
<organism evidence="6 7">
    <name type="scientific">Plectus sambesii</name>
    <dbReference type="NCBI Taxonomy" id="2011161"/>
    <lineage>
        <taxon>Eukaryota</taxon>
        <taxon>Metazoa</taxon>
        <taxon>Ecdysozoa</taxon>
        <taxon>Nematoda</taxon>
        <taxon>Chromadorea</taxon>
        <taxon>Plectida</taxon>
        <taxon>Plectina</taxon>
        <taxon>Plectoidea</taxon>
        <taxon>Plectidae</taxon>
        <taxon>Plectus</taxon>
    </lineage>
</organism>
<proteinExistence type="inferred from homology"/>
<dbReference type="Gene3D" id="3.40.50.2000">
    <property type="entry name" value="Glycogen Phosphorylase B"/>
    <property type="match status" value="1"/>
</dbReference>
<evidence type="ECO:0000313" key="6">
    <source>
        <dbReference type="Proteomes" id="UP000887566"/>
    </source>
</evidence>
<evidence type="ECO:0000256" key="3">
    <source>
        <dbReference type="ARBA" id="ARBA00022676"/>
    </source>
</evidence>
<accession>A0A914VET1</accession>
<keyword evidence="4" id="KW-0808">Transferase</keyword>
<dbReference type="Pfam" id="PF00201">
    <property type="entry name" value="UDPGT"/>
    <property type="match status" value="1"/>
</dbReference>
<dbReference type="EC" id="2.4.1.17" evidence="2"/>
<keyword evidence="6" id="KW-1185">Reference proteome</keyword>
<evidence type="ECO:0000256" key="4">
    <source>
        <dbReference type="ARBA" id="ARBA00022679"/>
    </source>
</evidence>
<comment type="similarity">
    <text evidence="1">Belongs to the UDP-glycosyltransferase family.</text>
</comment>
<protein>
    <recommendedName>
        <fullName evidence="2">glucuronosyltransferase</fullName>
        <ecNumber evidence="2">2.4.1.17</ecNumber>
    </recommendedName>
</protein>
<name>A0A914VET1_9BILA</name>
<dbReference type="FunFam" id="3.40.50.2000:FF:000021">
    <property type="entry name" value="UDP-glucuronosyltransferase"/>
    <property type="match status" value="1"/>
</dbReference>